<feature type="region of interest" description="Disordered" evidence="1">
    <location>
        <begin position="230"/>
        <end position="274"/>
    </location>
</feature>
<comment type="caution">
    <text evidence="3">The sequence shown here is derived from an EMBL/GenBank/DDBJ whole genome shotgun (WGS) entry which is preliminary data.</text>
</comment>
<dbReference type="OrthoDB" id="1111734at2759"/>
<keyword evidence="4" id="KW-1185">Reference proteome</keyword>
<feature type="region of interest" description="Disordered" evidence="1">
    <location>
        <begin position="1"/>
        <end position="160"/>
    </location>
</feature>
<organism evidence="3 4">
    <name type="scientific">Gracilariopsis chorda</name>
    <dbReference type="NCBI Taxonomy" id="448386"/>
    <lineage>
        <taxon>Eukaryota</taxon>
        <taxon>Rhodophyta</taxon>
        <taxon>Florideophyceae</taxon>
        <taxon>Rhodymeniophycidae</taxon>
        <taxon>Gracilariales</taxon>
        <taxon>Gracilariaceae</taxon>
        <taxon>Gracilariopsis</taxon>
    </lineage>
</organism>
<feature type="region of interest" description="Disordered" evidence="1">
    <location>
        <begin position="185"/>
        <end position="211"/>
    </location>
</feature>
<dbReference type="EMBL" id="NBIV01000098">
    <property type="protein sequence ID" value="PXF44191.1"/>
    <property type="molecule type" value="Genomic_DNA"/>
</dbReference>
<proteinExistence type="predicted"/>
<dbReference type="InterPro" id="IPR033194">
    <property type="entry name" value="MFAP1"/>
</dbReference>
<evidence type="ECO:0000259" key="2">
    <source>
        <dbReference type="Pfam" id="PF06991"/>
    </source>
</evidence>
<dbReference type="Pfam" id="PF06991">
    <property type="entry name" value="MFAP1"/>
    <property type="match status" value="1"/>
</dbReference>
<feature type="compositionally biased region" description="Polar residues" evidence="1">
    <location>
        <begin position="59"/>
        <end position="72"/>
    </location>
</feature>
<evidence type="ECO:0000313" key="4">
    <source>
        <dbReference type="Proteomes" id="UP000247409"/>
    </source>
</evidence>
<feature type="domain" description="Micro-fibrillar-associated protein 1 C-terminal" evidence="2">
    <location>
        <begin position="134"/>
        <end position="341"/>
    </location>
</feature>
<feature type="compositionally biased region" description="Basic and acidic residues" evidence="1">
    <location>
        <begin position="150"/>
        <end position="160"/>
    </location>
</feature>
<evidence type="ECO:0000256" key="1">
    <source>
        <dbReference type="SAM" id="MobiDB-lite"/>
    </source>
</evidence>
<dbReference type="InterPro" id="IPR009730">
    <property type="entry name" value="MFAP1_C"/>
</dbReference>
<accession>A0A2V3IQ27</accession>
<dbReference type="Proteomes" id="UP000247409">
    <property type="component" value="Unassembled WGS sequence"/>
</dbReference>
<name>A0A2V3IQ27_9FLOR</name>
<feature type="compositionally biased region" description="Acidic residues" evidence="1">
    <location>
        <begin position="125"/>
        <end position="138"/>
    </location>
</feature>
<gene>
    <name evidence="3" type="ORF">BWQ96_06051</name>
</gene>
<dbReference type="AlphaFoldDB" id="A0A2V3IQ27"/>
<feature type="compositionally biased region" description="Polar residues" evidence="1">
    <location>
        <begin position="254"/>
        <end position="266"/>
    </location>
</feature>
<feature type="compositionally biased region" description="Polar residues" evidence="1">
    <location>
        <begin position="31"/>
        <end position="44"/>
    </location>
</feature>
<dbReference type="PANTHER" id="PTHR15327">
    <property type="entry name" value="MICROFIBRIL-ASSOCIATED PROTEIN"/>
    <property type="match status" value="1"/>
</dbReference>
<sequence>MKPLRQRYFPGKPPVFHNDSDSEADSDTRSEPQPQSKPTDQTPKSNPPRRKRFVARVVSQPQPEQQSKQRGTPTGFLPVTKSDPVIEPPEPHTPRQNELIINQRRHVTQLSSSSSSSSQSSNSEQDNEQESNDKDEEPTPSTFRPLFVKPRVDDSKQHQEKCVVEAEQRYRRRRNEARQLVTDLLNDEDRQLDGINENEQLPDDRDYEEDREAEFALWRVRELHRIKRDREADKAWAERKNVTAERKDEEHNDQIPNDQETPSNKPSKPAFLQRSYKMGPFFLEKDETGRFSTEIYNRDYNQPTEGEKYDRTALPKPLQVKHGQLGRAGRSKFAHLAAEDTAGDFIREVRGDRELRKTFEDHKSNK</sequence>
<reference evidence="3 4" key="1">
    <citation type="journal article" date="2018" name="Mol. Biol. Evol.">
        <title>Analysis of the draft genome of the red seaweed Gracilariopsis chorda provides insights into genome size evolution in Rhodophyta.</title>
        <authorList>
            <person name="Lee J."/>
            <person name="Yang E.C."/>
            <person name="Graf L."/>
            <person name="Yang J.H."/>
            <person name="Qiu H."/>
            <person name="Zel Zion U."/>
            <person name="Chan C.X."/>
            <person name="Stephens T.G."/>
            <person name="Weber A.P.M."/>
            <person name="Boo G.H."/>
            <person name="Boo S.M."/>
            <person name="Kim K.M."/>
            <person name="Shin Y."/>
            <person name="Jung M."/>
            <person name="Lee S.J."/>
            <person name="Yim H.S."/>
            <person name="Lee J.H."/>
            <person name="Bhattacharya D."/>
            <person name="Yoon H.S."/>
        </authorList>
    </citation>
    <scope>NUCLEOTIDE SEQUENCE [LARGE SCALE GENOMIC DNA]</scope>
    <source>
        <strain evidence="3 4">SKKU-2015</strain>
        <tissue evidence="3">Whole body</tissue>
    </source>
</reference>
<feature type="compositionally biased region" description="Low complexity" evidence="1">
    <location>
        <begin position="111"/>
        <end position="124"/>
    </location>
</feature>
<protein>
    <submittedName>
        <fullName evidence="3">Microfibrillar-associated protein 1</fullName>
    </submittedName>
</protein>
<feature type="compositionally biased region" description="Basic and acidic residues" evidence="1">
    <location>
        <begin position="230"/>
        <end position="253"/>
    </location>
</feature>
<dbReference type="STRING" id="448386.A0A2V3IQ27"/>
<evidence type="ECO:0000313" key="3">
    <source>
        <dbReference type="EMBL" id="PXF44191.1"/>
    </source>
</evidence>